<dbReference type="Proteomes" id="UP001501690">
    <property type="component" value="Unassembled WGS sequence"/>
</dbReference>
<comment type="caution">
    <text evidence="2">The sequence shown here is derived from an EMBL/GenBank/DDBJ whole genome shotgun (WGS) entry which is preliminary data.</text>
</comment>
<keyword evidence="3" id="KW-1185">Reference proteome</keyword>
<organism evidence="2 3">
    <name type="scientific">Microbacterium sediminicola</name>
    <dbReference type="NCBI Taxonomy" id="415210"/>
    <lineage>
        <taxon>Bacteria</taxon>
        <taxon>Bacillati</taxon>
        <taxon>Actinomycetota</taxon>
        <taxon>Actinomycetes</taxon>
        <taxon>Micrococcales</taxon>
        <taxon>Microbacteriaceae</taxon>
        <taxon>Microbacterium</taxon>
    </lineage>
</organism>
<feature type="domain" description="Helicase XPB/Ssl2 N-terminal" evidence="1">
    <location>
        <begin position="306"/>
        <end position="429"/>
    </location>
</feature>
<evidence type="ECO:0000313" key="3">
    <source>
        <dbReference type="Proteomes" id="UP001501690"/>
    </source>
</evidence>
<accession>A0ABP4U779</accession>
<dbReference type="RefSeq" id="WP_344070976.1">
    <property type="nucleotide sequence ID" value="NZ_BAAAPL010000001.1"/>
</dbReference>
<evidence type="ECO:0000313" key="2">
    <source>
        <dbReference type="EMBL" id="GAA1698383.1"/>
    </source>
</evidence>
<proteinExistence type="predicted"/>
<name>A0ABP4U779_9MICO</name>
<sequence>MPGDERSLATSLTSLDDAALVAVLSARDISPTIGWQDFFDAAETLLEPASIDRALSVVDRATLVALRSASGSSPAASRYGFSSPDGSLLPSVRERLDAVAQSRPDAFVPAVSSGLTEASVAEQAAAAENVFTACAALADVLLAALHIPLARTGAGPVSAADRKRLIEGGAIGDADELDDLILAAAAAGLVRSIDREWVVTESGEQWLSGDTATRWAQVATGMRDALPDGIRTAHHDVAPISLWASTYPLDPAWPAQAGAIERAAARWGIVTASGGVPPWSRGLFAGDAPDTAALTAMLPAEIDTIYLQADLTAVAPGPLAPALDLRLRGIARRESRAQASTYRFTAESIGAGLTEGESEESIREFLTELSLTGIPQPLEYVISTTAARHGSLTVRSDTGTPNSIIESTEPALLDLVLVDHALRPLGLVRHEDALISRVSRDHLFWALADARYPVIALTPEGDVESLRRRTAPSVSDEADEASRYAPLLTRLRASDTTDTDAAWLGRELEQAVRARAEIVVTVRLSATDQRTFTLEATGLGGGRLRGRDRGADVERTLPVSTIVSVQPA</sequence>
<dbReference type="InterPro" id="IPR032830">
    <property type="entry name" value="XPB/Ssl2_N"/>
</dbReference>
<reference evidence="3" key="1">
    <citation type="journal article" date="2019" name="Int. J. Syst. Evol. Microbiol.">
        <title>The Global Catalogue of Microorganisms (GCM) 10K type strain sequencing project: providing services to taxonomists for standard genome sequencing and annotation.</title>
        <authorList>
            <consortium name="The Broad Institute Genomics Platform"/>
            <consortium name="The Broad Institute Genome Sequencing Center for Infectious Disease"/>
            <person name="Wu L."/>
            <person name="Ma J."/>
        </authorList>
    </citation>
    <scope>NUCLEOTIDE SEQUENCE [LARGE SCALE GENOMIC DNA]</scope>
    <source>
        <strain evidence="3">JCM 15577</strain>
    </source>
</reference>
<dbReference type="Pfam" id="PF13625">
    <property type="entry name" value="Helicase_C_3"/>
    <property type="match status" value="1"/>
</dbReference>
<gene>
    <name evidence="2" type="ORF">GCM10009808_14840</name>
</gene>
<evidence type="ECO:0000259" key="1">
    <source>
        <dbReference type="Pfam" id="PF13625"/>
    </source>
</evidence>
<dbReference type="EMBL" id="BAAAPL010000001">
    <property type="protein sequence ID" value="GAA1698383.1"/>
    <property type="molecule type" value="Genomic_DNA"/>
</dbReference>
<protein>
    <recommendedName>
        <fullName evidence="1">Helicase XPB/Ssl2 N-terminal domain-containing protein</fullName>
    </recommendedName>
</protein>